<name>A0A1J1H2V2_PLARL</name>
<organism evidence="5 6">
    <name type="scientific">Plasmodium relictum</name>
    <dbReference type="NCBI Taxonomy" id="85471"/>
    <lineage>
        <taxon>Eukaryota</taxon>
        <taxon>Sar</taxon>
        <taxon>Alveolata</taxon>
        <taxon>Apicomplexa</taxon>
        <taxon>Aconoidasida</taxon>
        <taxon>Haemosporida</taxon>
        <taxon>Plasmodiidae</taxon>
        <taxon>Plasmodium</taxon>
        <taxon>Plasmodium (Haemamoeba)</taxon>
    </lineage>
</organism>
<dbReference type="Gene3D" id="2.10.50.10">
    <property type="entry name" value="Tumor Necrosis Factor Receptor, subunit A, domain 2"/>
    <property type="match status" value="1"/>
</dbReference>
<feature type="domain" description="Tyrosine-protein kinase ephrin type A/B receptor-like" evidence="4">
    <location>
        <begin position="70"/>
        <end position="110"/>
    </location>
</feature>
<keyword evidence="6" id="KW-1185">Reference proteome</keyword>
<evidence type="ECO:0000313" key="5">
    <source>
        <dbReference type="EMBL" id="CRG99250.1"/>
    </source>
</evidence>
<gene>
    <name evidence="5" type="ORF">PRELSG_0701500</name>
</gene>
<feature type="coiled-coil region" evidence="1">
    <location>
        <begin position="1107"/>
        <end position="1134"/>
    </location>
</feature>
<dbReference type="KEGG" id="prel:PRELSG_0701500"/>
<dbReference type="VEuPathDB" id="PlasmoDB:PRELSG_0701500"/>
<keyword evidence="1" id="KW-0175">Coiled coil</keyword>
<sequence length="2671" mass="320196">MFHANKMLFFMLLIYLLIIRIIDQDLLFNNKYEKKNFRILNIMCNAGEMLTYDYKCEKCKIGFYNFSRVNKQCFPCPLGTYTDKEGSLICQNCPNGSNTNEIESKSILDCVCNKGFKLDIKNNRCVKCNALEFCYGNRNTWSFQNMCHKNTSVRYKELCEKVKNKEIYYYQVLCYKKDVCLNFREDKSCLEGNHLIQCKICEENYRYHFIAPLKNPCSFCNFLTYLVIFYFFLITLFISILTAICVNSLRELNIIKIFITYIQFISLLRYVNSNYDHSFVNILYFFTIGIPLNEILDCIFTKGTNSDRILKKINFLLFVPVLFSFFSILCTVVIYVLRKKVKINNETYGNNKKVSCLRVDNEINDGNLRKNKFVNSEFYQSTLKYLAESDENQLIKKIKIKNKKKICFSKSTGNIEKNLDMNYMKNEDKLRNHFLIKHNSEFNEVFQKHNVNKIILTKHEKFKKLIKKKKKIFWKINKHKFIKINSNSLKFLRKIMLKNKLEIPYKKNTNKLCIEKNQDTYIILKSHRNFIKTYLHGSYKLNTKKYFINNKKNENEKKKEINKKKQQKKANFYLYSKNKPLMNDMIKSFNKDKEKIIFENTYKAKNNQNINNIYSKNSIKKNGNNSSNKINEKYVNHKVHDNYIFYNNNNVTNNHRNMDNLNKQQNNIFFPFLENRNILENTVIYSKENNLMDSNIIKNDMINDTFCTKYMLKYFILFFILYHDLLYFEIIRLCIFFFFCNYDKHRQESFIIIDDSLECYEMRNKYYFKILIIIIYNTFIKFSNYFLPLIKKYMKKNMYILDDIIVINSKIEAFNPIDNFLLLLFLVLFYRSFLNTTNTSLTYNYKNTLYNPNIHIFQLTIIILSLFLYILIMYLYVYEFNEKEERKKNEQADDNILYHAGSITMYKQNTNYIKNKSSIENKESNIKSLNENIININLNEQKENVFISKENYRYKNVVDHKDSNDNINDENYQKYKNRKKNNDNGDYNNENNKLLNVLIKVATKLIKKKKIDKFIFYFSMLAYITILLSYYTFLSYVHLYNFLSIITIISIIFNFFIYFVIFLLFINYFKENIKIFMIKNIDKLRDCIKKTKWIKWDTSKKKRVVFKKKTSKKLQELKLKNNEMEEQIVLKKEKKSIKSINNILKNSKIYQNYHSKLMNYSLVDKGNVEKKKNNIKRYKLLKISKLWVFFLYNVIDLSEEPEKCLSIIINLTLEKNFHKLTLENCLKKLKKNHFALIKNISLVLKNFLKYKEKFFNTLRKKIYEDYVSLITYAWGFSILNYCNLTDINYNLSKILLYVSNVLRKCIYFNNTKETYLNIFPSLNENSNKSDKYKNAEFKNINFNNTSFNSNTIGYIDYNLNINNMNRTFPHNKQLYANNNDKNLNIENYFLYKHNNNISSEYTNKKWCNMNPLIDEQNKYCNLNNFKEIDLSNLNTTRISDVNNSDIHLSKRMLINDENNIEIKQFNGNKKNCKDLYFFKKYLNNNFNKLKKEDQNNDSMIFSSNKQCNMDFQIFKNNKTYNNECEIFLNNKEKKDNKGNLFDISYIYTVELCRIYLHCLLLDVSEIYFDIYFKCTCEKYLCSNLINLWDYSLNNNLYMKRYFKFLEDNKESEYKLKIDKNYFKDEKIGDNDKILKIHDFLSKNVLDVDFYNEYDKLDSDSKNYFINLIKEEDDLNINKLIEFSEIYDVRKIEEKKKNENKKKKEEFFKVFSNALPVFIENCEYLDIDEIELIEEKKRNFALLNENLGESYIDNYIMKNYEEKINYFQIDNYGAYIYIKGIFLNNLLNLAQKKKEERRKKKKNNKDNIEDLLSIKYLEILNKNMYNYMNYQNINDELCVFIHNCYKCNIGITGDLKGMNLYNKNSLIIINPSVILPDKCTIELWIYFNSRSSNKKKKNFIFCDKKGNSLFVIYRKKDKIENIKIHINEWSKLSTYYTKYNLERKTELKKDCSLYIESIKTKKWEKINKIVKKNKWNLLNLTKSSNGLVYYINGKYLSTISHEILNLDEEFEINILGNSCFGNNNIGIFSSFKIFEFLNKDEIKRRYKLIKKIKCKEMIGDNINMENKNDIIEGIDIKNKYIEDAFLMYFVQSQKHKTKVIPFINDSNYKLKIYQLKFFTKYKNRNDSPNKIFNNNKKNDNRFTEINKYLEENKKENINSTKNKNEYSKIIEIDNEEEYGYNIYFKKIIKKEDLPKIYGVNVFSDNLAFGCDLSKFYNLVLFPTLSIYNELTNPCGYTICAWVFFPIHKNISFSSLISGENDIHACIFSDDLIIGCIENYKKKGQTFYHSSGYSIKNLKKGWYYLNVVGTLKGQFYFINGNFKGCHKFCSFDNIKYIFNSSLFINPFPCVCFLKVVYKPLSMNEILYEYNNSPNYNFNYYYFYFSSLFQDLIDQPEYNSIASLSDTTISNYSDKIQYVHFDVTKNYNVYIYPIEESKNFYYSLSLISMKNRKMYYFNSIKEQYNNLNIYLHNYIMLPESWVILAVIKLSFINELTNRCLIGGVNGNSHIAINNYDLSLGVLTNLENNILYEKEFSSENEKSLSEDESEGFYSKESSSVKNISYENFLKDEKNYKKNYKDHYPKFHSCGYNFKNCIKENIFIATRCINNEQTFYVNSIKVGVSPACLSPIACIGNCLSTNNEYISPFGHYKFIRIIFEYFSDEQIREFYYTLKL</sequence>
<feature type="transmembrane region" description="Helical" evidence="2">
    <location>
        <begin position="1014"/>
        <end position="1033"/>
    </location>
</feature>
<dbReference type="PANTHER" id="PTHR46967:SF2">
    <property type="entry name" value="SUSHI, VON WILLEBRAND FACTOR TYPE A, EGF AND PENTRAXIN DOMAIN-CONTAINING PROTEIN 1-LIKE"/>
    <property type="match status" value="1"/>
</dbReference>
<dbReference type="SUPFAM" id="SSF49899">
    <property type="entry name" value="Concanavalin A-like lectins/glucanases"/>
    <property type="match status" value="1"/>
</dbReference>
<dbReference type="EMBL" id="LN835302">
    <property type="protein sequence ID" value="CRG99250.1"/>
    <property type="molecule type" value="Genomic_DNA"/>
</dbReference>
<dbReference type="CDD" id="cd00185">
    <property type="entry name" value="TNFRSF"/>
    <property type="match status" value="1"/>
</dbReference>
<dbReference type="Proteomes" id="UP000220158">
    <property type="component" value="Chromosome 7"/>
</dbReference>
<reference evidence="5 6" key="1">
    <citation type="submission" date="2015-04" db="EMBL/GenBank/DDBJ databases">
        <authorList>
            <consortium name="Pathogen Informatics"/>
        </authorList>
    </citation>
    <scope>NUCLEOTIDE SEQUENCE [LARGE SCALE GENOMIC DNA]</scope>
    <source>
        <strain evidence="5 6">SGS1</strain>
    </source>
</reference>
<protein>
    <recommendedName>
        <fullName evidence="4">Tyrosine-protein kinase ephrin type A/B receptor-like domain-containing protein</fullName>
    </recommendedName>
</protein>
<dbReference type="OMA" id="ILCFKKG"/>
<proteinExistence type="predicted"/>
<keyword evidence="2" id="KW-0812">Transmembrane</keyword>
<feature type="transmembrane region" description="Helical" evidence="2">
    <location>
        <begin position="315"/>
        <end position="337"/>
    </location>
</feature>
<feature type="transmembrane region" description="Helical" evidence="2">
    <location>
        <begin position="854"/>
        <end position="878"/>
    </location>
</feature>
<evidence type="ECO:0000313" key="6">
    <source>
        <dbReference type="Proteomes" id="UP000220158"/>
    </source>
</evidence>
<dbReference type="SMART" id="SM01411">
    <property type="entry name" value="Ephrin_rec_like"/>
    <property type="match status" value="1"/>
</dbReference>
<evidence type="ECO:0000259" key="4">
    <source>
        <dbReference type="Pfam" id="PF07699"/>
    </source>
</evidence>
<keyword evidence="3" id="KW-0732">Signal</keyword>
<dbReference type="RefSeq" id="XP_028532257.1">
    <property type="nucleotide sequence ID" value="XM_028675694.1"/>
</dbReference>
<dbReference type="InterPro" id="IPR013320">
    <property type="entry name" value="ConA-like_dom_sf"/>
</dbReference>
<dbReference type="Pfam" id="PF07699">
    <property type="entry name" value="Ephrin_rec_like"/>
    <property type="match status" value="1"/>
</dbReference>
<feature type="transmembrane region" description="Helical" evidence="2">
    <location>
        <begin position="714"/>
        <end position="739"/>
    </location>
</feature>
<evidence type="ECO:0000256" key="3">
    <source>
        <dbReference type="SAM" id="SignalP"/>
    </source>
</evidence>
<feature type="chain" id="PRO_5012837010" description="Tyrosine-protein kinase ephrin type A/B receptor-like domain-containing protein" evidence="3">
    <location>
        <begin position="25"/>
        <end position="2671"/>
    </location>
</feature>
<feature type="coiled-coil region" evidence="1">
    <location>
        <begin position="1782"/>
        <end position="1810"/>
    </location>
</feature>
<evidence type="ECO:0000256" key="2">
    <source>
        <dbReference type="SAM" id="Phobius"/>
    </source>
</evidence>
<dbReference type="PANTHER" id="PTHR46967">
    <property type="entry name" value="INSULIN-LIKE GROWTH FACTOR BINDING PROTEIN,N-TERMINAL"/>
    <property type="match status" value="1"/>
</dbReference>
<keyword evidence="2" id="KW-0472">Membrane</keyword>
<feature type="transmembrane region" description="Helical" evidence="2">
    <location>
        <begin position="222"/>
        <end position="246"/>
    </location>
</feature>
<accession>A0A1J1H2V2</accession>
<dbReference type="OrthoDB" id="413581at2759"/>
<evidence type="ECO:0000256" key="1">
    <source>
        <dbReference type="SAM" id="Coils"/>
    </source>
</evidence>
<keyword evidence="2" id="KW-1133">Transmembrane helix</keyword>
<feature type="transmembrane region" description="Helical" evidence="2">
    <location>
        <begin position="1039"/>
        <end position="1069"/>
    </location>
</feature>
<dbReference type="GeneID" id="39735351"/>
<feature type="signal peptide" evidence="3">
    <location>
        <begin position="1"/>
        <end position="24"/>
    </location>
</feature>
<dbReference type="InterPro" id="IPR011641">
    <property type="entry name" value="Tyr-kin_ephrin_A/B_rcpt-like"/>
</dbReference>
<feature type="transmembrane region" description="Helical" evidence="2">
    <location>
        <begin position="253"/>
        <end position="271"/>
    </location>
</feature>
<feature type="transmembrane region" description="Helical" evidence="2">
    <location>
        <begin position="817"/>
        <end position="834"/>
    </location>
</feature>
<feature type="transmembrane region" description="Helical" evidence="2">
    <location>
        <begin position="766"/>
        <end position="787"/>
    </location>
</feature>